<feature type="transmembrane region" description="Helical" evidence="1">
    <location>
        <begin position="72"/>
        <end position="91"/>
    </location>
</feature>
<keyword evidence="1" id="KW-0472">Membrane</keyword>
<keyword evidence="3" id="KW-1185">Reference proteome</keyword>
<comment type="caution">
    <text evidence="2">The sequence shown here is derived from an EMBL/GenBank/DDBJ whole genome shotgun (WGS) entry which is preliminary data.</text>
</comment>
<organism evidence="2 3">
    <name type="scientific">Reticulomyxa filosa</name>
    <dbReference type="NCBI Taxonomy" id="46433"/>
    <lineage>
        <taxon>Eukaryota</taxon>
        <taxon>Sar</taxon>
        <taxon>Rhizaria</taxon>
        <taxon>Retaria</taxon>
        <taxon>Foraminifera</taxon>
        <taxon>Monothalamids</taxon>
        <taxon>Reticulomyxidae</taxon>
        <taxon>Reticulomyxa</taxon>
    </lineage>
</organism>
<evidence type="ECO:0000256" key="1">
    <source>
        <dbReference type="SAM" id="Phobius"/>
    </source>
</evidence>
<accession>X6NPS9</accession>
<dbReference type="AlphaFoldDB" id="X6NPS9"/>
<keyword evidence="1" id="KW-1133">Transmembrane helix</keyword>
<gene>
    <name evidence="2" type="ORF">RFI_09224</name>
</gene>
<evidence type="ECO:0000313" key="3">
    <source>
        <dbReference type="Proteomes" id="UP000023152"/>
    </source>
</evidence>
<name>X6NPS9_RETFI</name>
<reference evidence="2 3" key="1">
    <citation type="journal article" date="2013" name="Curr. Biol.">
        <title>The Genome of the Foraminiferan Reticulomyxa filosa.</title>
        <authorList>
            <person name="Glockner G."/>
            <person name="Hulsmann N."/>
            <person name="Schleicher M."/>
            <person name="Noegel A.A."/>
            <person name="Eichinger L."/>
            <person name="Gallinger C."/>
            <person name="Pawlowski J."/>
            <person name="Sierra R."/>
            <person name="Euteneuer U."/>
            <person name="Pillet L."/>
            <person name="Moustafa A."/>
            <person name="Platzer M."/>
            <person name="Groth M."/>
            <person name="Szafranski K."/>
            <person name="Schliwa M."/>
        </authorList>
    </citation>
    <scope>NUCLEOTIDE SEQUENCE [LARGE SCALE GENOMIC DNA]</scope>
</reference>
<proteinExistence type="predicted"/>
<sequence length="157" mass="17362">MTTTPQVKKATKETNADVDDLDALIRETQSVWKTLASSGIESVDKDVDSGILKPSKRQHASDTLFCKASAQYLITVFYLFILCACGTIAVMSHPQISTPSIAKAASAGQTQSDGLDELHKQMPVWTPTEHSFQIQTQKKKKKSNIKCCNEWVLFDLI</sequence>
<dbReference type="Proteomes" id="UP000023152">
    <property type="component" value="Unassembled WGS sequence"/>
</dbReference>
<protein>
    <submittedName>
        <fullName evidence="2">Uncharacterized protein</fullName>
    </submittedName>
</protein>
<evidence type="ECO:0000313" key="2">
    <source>
        <dbReference type="EMBL" id="ETO27908.1"/>
    </source>
</evidence>
<keyword evidence="1" id="KW-0812">Transmembrane</keyword>
<dbReference type="EMBL" id="ASPP01006971">
    <property type="protein sequence ID" value="ETO27908.1"/>
    <property type="molecule type" value="Genomic_DNA"/>
</dbReference>